<evidence type="ECO:0000256" key="2">
    <source>
        <dbReference type="ARBA" id="ARBA00022692"/>
    </source>
</evidence>
<dbReference type="RefSeq" id="XP_038731559.1">
    <property type="nucleotide sequence ID" value="XM_038877369.1"/>
</dbReference>
<dbReference type="GO" id="GO:0005886">
    <property type="term" value="C:plasma membrane"/>
    <property type="evidence" value="ECO:0007669"/>
    <property type="project" value="UniProtKB-SubCell"/>
</dbReference>
<dbReference type="Gene3D" id="1.20.58.340">
    <property type="entry name" value="Magnesium transport protein CorA, transmembrane region"/>
    <property type="match status" value="1"/>
</dbReference>
<dbReference type="Proteomes" id="UP000710849">
    <property type="component" value="Unassembled WGS sequence"/>
</dbReference>
<keyword evidence="2 5" id="KW-0812">Transmembrane</keyword>
<evidence type="ECO:0000256" key="1">
    <source>
        <dbReference type="ARBA" id="ARBA00004651"/>
    </source>
</evidence>
<reference evidence="6 7" key="1">
    <citation type="journal article" date="2020" name="Genome Biol. Evol.">
        <title>Comparative genomics of Sclerotiniaceae.</title>
        <authorList>
            <person name="Valero Jimenez C.A."/>
            <person name="Steentjes M."/>
            <person name="Scholten O.E."/>
            <person name="Van Kan J.A.L."/>
        </authorList>
    </citation>
    <scope>NUCLEOTIDE SEQUENCE [LARGE SCALE GENOMIC DNA]</scope>
    <source>
        <strain evidence="6 7">MUCL 94</strain>
    </source>
</reference>
<name>A0A9P5IKY8_9HELO</name>
<evidence type="ECO:0000256" key="5">
    <source>
        <dbReference type="SAM" id="Phobius"/>
    </source>
</evidence>
<keyword evidence="7" id="KW-1185">Reference proteome</keyword>
<evidence type="ECO:0000256" key="3">
    <source>
        <dbReference type="ARBA" id="ARBA00022989"/>
    </source>
</evidence>
<sequence length="208" mass="23723">MLPGLKPQYLATTEVRLLEKESFEEYLKQTWSMLNMNLRVINSLETYSWFADNRSQILKDYQFLENKVMIQMKQNSASIPLLTAMIAVEESRKAIQQANDVKALTVLATVYIPLSFVAGVFGMNVSELNSGIDVDIWLYFAISIPVTVASMVLVWKWEWLTRKVQNFRIRPNNSSPRKTVSEALFSVGKMTAGIGKPRDVQIGHDLEK</sequence>
<dbReference type="InterPro" id="IPR045863">
    <property type="entry name" value="CorA_TM1_TM2"/>
</dbReference>
<feature type="transmembrane region" description="Helical" evidence="5">
    <location>
        <begin position="136"/>
        <end position="155"/>
    </location>
</feature>
<comment type="subcellular location">
    <subcellularLocation>
        <location evidence="1">Cell membrane</location>
        <topology evidence="1">Multi-pass membrane protein</topology>
    </subcellularLocation>
</comment>
<keyword evidence="3 5" id="KW-1133">Transmembrane helix</keyword>
<dbReference type="EMBL" id="RCSW01000013">
    <property type="protein sequence ID" value="KAF7940670.1"/>
    <property type="molecule type" value="Genomic_DNA"/>
</dbReference>
<dbReference type="SUPFAM" id="SSF144083">
    <property type="entry name" value="Magnesium transport protein CorA, transmembrane region"/>
    <property type="match status" value="1"/>
</dbReference>
<accession>A0A9P5IKY8</accession>
<dbReference type="PANTHER" id="PTHR46494">
    <property type="entry name" value="CORA FAMILY METAL ION TRANSPORTER (EUROFUNG)"/>
    <property type="match status" value="1"/>
</dbReference>
<dbReference type="AlphaFoldDB" id="A0A9P5IKY8"/>
<comment type="caution">
    <text evidence="6">The sequence shown here is derived from an EMBL/GenBank/DDBJ whole genome shotgun (WGS) entry which is preliminary data.</text>
</comment>
<evidence type="ECO:0000313" key="7">
    <source>
        <dbReference type="Proteomes" id="UP000710849"/>
    </source>
</evidence>
<dbReference type="Pfam" id="PF01544">
    <property type="entry name" value="CorA"/>
    <property type="match status" value="1"/>
</dbReference>
<protein>
    <submittedName>
        <fullName evidence="6">Uncharacterized protein</fullName>
    </submittedName>
</protein>
<dbReference type="GO" id="GO:0015095">
    <property type="term" value="F:magnesium ion transmembrane transporter activity"/>
    <property type="evidence" value="ECO:0007669"/>
    <property type="project" value="TreeGrafter"/>
</dbReference>
<dbReference type="GO" id="GO:0015087">
    <property type="term" value="F:cobalt ion transmembrane transporter activity"/>
    <property type="evidence" value="ECO:0007669"/>
    <property type="project" value="TreeGrafter"/>
</dbReference>
<dbReference type="GeneID" id="62150445"/>
<keyword evidence="4 5" id="KW-0472">Membrane</keyword>
<gene>
    <name evidence="6" type="ORF">EAE97_006856</name>
</gene>
<proteinExistence type="predicted"/>
<dbReference type="GO" id="GO:0000287">
    <property type="term" value="F:magnesium ion binding"/>
    <property type="evidence" value="ECO:0007669"/>
    <property type="project" value="TreeGrafter"/>
</dbReference>
<dbReference type="InterPro" id="IPR002523">
    <property type="entry name" value="MgTranspt_CorA/ZnTranspt_ZntB"/>
</dbReference>
<evidence type="ECO:0000313" key="6">
    <source>
        <dbReference type="EMBL" id="KAF7940670.1"/>
    </source>
</evidence>
<feature type="transmembrane region" description="Helical" evidence="5">
    <location>
        <begin position="101"/>
        <end position="124"/>
    </location>
</feature>
<evidence type="ECO:0000256" key="4">
    <source>
        <dbReference type="ARBA" id="ARBA00023136"/>
    </source>
</evidence>
<dbReference type="PANTHER" id="PTHR46494:SF1">
    <property type="entry name" value="CORA FAMILY METAL ION TRANSPORTER (EUROFUNG)"/>
    <property type="match status" value="1"/>
</dbReference>
<dbReference type="GO" id="GO:0050897">
    <property type="term" value="F:cobalt ion binding"/>
    <property type="evidence" value="ECO:0007669"/>
    <property type="project" value="TreeGrafter"/>
</dbReference>
<organism evidence="6 7">
    <name type="scientific">Botrytis byssoidea</name>
    <dbReference type="NCBI Taxonomy" id="139641"/>
    <lineage>
        <taxon>Eukaryota</taxon>
        <taxon>Fungi</taxon>
        <taxon>Dikarya</taxon>
        <taxon>Ascomycota</taxon>
        <taxon>Pezizomycotina</taxon>
        <taxon>Leotiomycetes</taxon>
        <taxon>Helotiales</taxon>
        <taxon>Sclerotiniaceae</taxon>
        <taxon>Botrytis</taxon>
    </lineage>
</organism>